<dbReference type="Proteomes" id="UP000610124">
    <property type="component" value="Unassembled WGS sequence"/>
</dbReference>
<dbReference type="EMBL" id="BMUB01000003">
    <property type="protein sequence ID" value="GGU66479.1"/>
    <property type="molecule type" value="Genomic_DNA"/>
</dbReference>
<dbReference type="Proteomes" id="UP000037395">
    <property type="component" value="Unassembled WGS sequence"/>
</dbReference>
<dbReference type="Pfam" id="PF00293">
    <property type="entry name" value="NUDIX"/>
    <property type="match status" value="1"/>
</dbReference>
<comment type="caution">
    <text evidence="3">The sequence shown here is derived from an EMBL/GenBank/DDBJ whole genome shotgun (WGS) entry which is preliminary data.</text>
</comment>
<evidence type="ECO:0000259" key="1">
    <source>
        <dbReference type="PROSITE" id="PS51462"/>
    </source>
</evidence>
<reference evidence="3 4" key="2">
    <citation type="submission" date="2014-07" db="EMBL/GenBank/DDBJ databases">
        <authorList>
            <person name="Zhang J.E."/>
            <person name="Yang H."/>
            <person name="Guo J."/>
            <person name="Deng Z."/>
            <person name="Luo H."/>
            <person name="Luo M."/>
            <person name="Zhao B."/>
        </authorList>
    </citation>
    <scope>NUCLEOTIDE SEQUENCE [LARGE SCALE GENOMIC DNA]</scope>
    <source>
        <strain evidence="3">ATCC 10762</strain>
        <strain evidence="4">ATCC 10762 / DSM 40127 / CCM 3239 / JCM 4008 / LMG 5968 / NBRC 12843 / NCIMB 8234 / A-377</strain>
    </source>
</reference>
<name>A0A1E7N4D4_KITAU</name>
<reference evidence="3" key="3">
    <citation type="submission" date="2016-08" db="EMBL/GenBank/DDBJ databases">
        <title>Sequencing, Assembly and Comparative Genomics of S. aureofaciens ATCC 10762.</title>
        <authorList>
            <person name="Gradnigo J.S."/>
            <person name="Johnson N."/>
            <person name="Somerville G.A."/>
        </authorList>
    </citation>
    <scope>NUCLEOTIDE SEQUENCE [LARGE SCALE GENOMIC DNA]</scope>
    <source>
        <strain evidence="3">ATCC 10762</strain>
    </source>
</reference>
<proteinExistence type="predicted"/>
<dbReference type="OrthoDB" id="4545744at2"/>
<accession>A0A8H9HIY5</accession>
<keyword evidence="3" id="KW-0378">Hydrolase</keyword>
<dbReference type="KEGG" id="kau:B6264_11200"/>
<dbReference type="RefSeq" id="WP_030278202.1">
    <property type="nucleotide sequence ID" value="NZ_BMUB01000003.1"/>
</dbReference>
<evidence type="ECO:0000313" key="2">
    <source>
        <dbReference type="EMBL" id="GGU66479.1"/>
    </source>
</evidence>
<reference evidence="2" key="1">
    <citation type="journal article" date="2014" name="Int. J. Syst. Evol. Microbiol.">
        <title>Complete genome sequence of Corynebacterium casei LMG S-19264T (=DSM 44701T), isolated from a smear-ripened cheese.</title>
        <authorList>
            <consortium name="US DOE Joint Genome Institute (JGI-PGF)"/>
            <person name="Walter F."/>
            <person name="Albersmeier A."/>
            <person name="Kalinowski J."/>
            <person name="Ruckert C."/>
        </authorList>
    </citation>
    <scope>NUCLEOTIDE SEQUENCE</scope>
    <source>
        <strain evidence="2">JCM 4434</strain>
    </source>
</reference>
<dbReference type="PROSITE" id="PS51462">
    <property type="entry name" value="NUDIX"/>
    <property type="match status" value="1"/>
</dbReference>
<dbReference type="GO" id="GO:0016787">
    <property type="term" value="F:hydrolase activity"/>
    <property type="evidence" value="ECO:0007669"/>
    <property type="project" value="UniProtKB-KW"/>
</dbReference>
<dbReference type="GeneID" id="97484852"/>
<dbReference type="EMBL" id="JPRF03000033">
    <property type="protein sequence ID" value="OEV35524.1"/>
    <property type="molecule type" value="Genomic_DNA"/>
</dbReference>
<evidence type="ECO:0000313" key="3">
    <source>
        <dbReference type="EMBL" id="OEV35524.1"/>
    </source>
</evidence>
<sequence length="189" mass="20602">MGPDNRTPPPRPVVKRTARAILLELDPDDPYGPASIVLIRRVRPGAPHPYWITPGGGVERDDRTVVEALHREVDEELGGKIVDVVPAFVDTISHPLPQPPAGGTPIDDGTLLHPHGVKVQHFFVCRLASMDLSRRHGPEVTDPNGEYQVVRLPFTREGVTSVNVVPPRLRAYLAANIEGIRALLAPDLG</sequence>
<keyword evidence="4" id="KW-1185">Reference proteome</keyword>
<gene>
    <name evidence="2" type="ORF">GCM10010502_16910</name>
    <name evidence="3" type="ORF">HS99_0032010</name>
</gene>
<reference evidence="2" key="5">
    <citation type="submission" date="2020-09" db="EMBL/GenBank/DDBJ databases">
        <authorList>
            <person name="Sun Q."/>
            <person name="Ohkuma M."/>
        </authorList>
    </citation>
    <scope>NUCLEOTIDE SEQUENCE</scope>
    <source>
        <strain evidence="2">JCM 4434</strain>
    </source>
</reference>
<feature type="domain" description="Nudix hydrolase" evidence="1">
    <location>
        <begin position="14"/>
        <end position="173"/>
    </location>
</feature>
<dbReference type="SUPFAM" id="SSF55811">
    <property type="entry name" value="Nudix"/>
    <property type="match status" value="1"/>
</dbReference>
<accession>A0A1E7N4D4</accession>
<protein>
    <submittedName>
        <fullName evidence="3">NUDIX hydrolase</fullName>
    </submittedName>
</protein>
<dbReference type="InterPro" id="IPR015797">
    <property type="entry name" value="NUDIX_hydrolase-like_dom_sf"/>
</dbReference>
<dbReference type="Gene3D" id="3.90.79.10">
    <property type="entry name" value="Nucleoside Triphosphate Pyrophosphohydrolase"/>
    <property type="match status" value="1"/>
</dbReference>
<dbReference type="AlphaFoldDB" id="A0A1E7N4D4"/>
<evidence type="ECO:0000313" key="4">
    <source>
        <dbReference type="Proteomes" id="UP000037395"/>
    </source>
</evidence>
<dbReference type="InterPro" id="IPR000086">
    <property type="entry name" value="NUDIX_hydrolase_dom"/>
</dbReference>
<reference evidence="4" key="4">
    <citation type="submission" date="2016-08" db="EMBL/GenBank/DDBJ databases">
        <title>Sequencing, assembly and comparative genomics of S. aureofaciens ATCC 10762.</title>
        <authorList>
            <person name="Gradnigo J.S."/>
            <person name="Johnson N."/>
            <person name="Somerville G.A."/>
        </authorList>
    </citation>
    <scope>NUCLEOTIDE SEQUENCE [LARGE SCALE GENOMIC DNA]</scope>
    <source>
        <strain evidence="4">ATCC 10762 / DSM 40127 / CCM 3239 / JCM 4008 / LMG 5968 / NBRC 12843 / NCIMB 8234 / A-377</strain>
    </source>
</reference>
<organism evidence="3 4">
    <name type="scientific">Kitasatospora aureofaciens</name>
    <name type="common">Streptomyces aureofaciens</name>
    <dbReference type="NCBI Taxonomy" id="1894"/>
    <lineage>
        <taxon>Bacteria</taxon>
        <taxon>Bacillati</taxon>
        <taxon>Actinomycetota</taxon>
        <taxon>Actinomycetes</taxon>
        <taxon>Kitasatosporales</taxon>
        <taxon>Streptomycetaceae</taxon>
        <taxon>Kitasatospora</taxon>
    </lineage>
</organism>